<name>A0A3N6RKL8_BRACR</name>
<comment type="caution">
    <text evidence="1">The sequence shown here is derived from an EMBL/GenBank/DDBJ whole genome shotgun (WGS) entry which is preliminary data.</text>
</comment>
<evidence type="ECO:0000313" key="1">
    <source>
        <dbReference type="EMBL" id="KAF2560809.1"/>
    </source>
</evidence>
<proteinExistence type="predicted"/>
<dbReference type="AlphaFoldDB" id="A0A3N6RKL8"/>
<gene>
    <name evidence="1" type="ORF">F2Q70_00014543</name>
</gene>
<accession>A0A3N6RKL8</accession>
<protein>
    <submittedName>
        <fullName evidence="1">Uncharacterized protein</fullName>
    </submittedName>
</protein>
<sequence>MSEQVEMLLPPLCLSGLSLVSSGNFTDLGCRRRLRLFRCERAPVMTSSIIVGEMKQMRNEWSVILYMLEHLANSNQSTFTMEPAFKYGMESQKRGGLRLCSDYYDQDGETRRLSDGCLGRRFEELERQRETCFRRWLKLRGINEFCGDADWVHQK</sequence>
<dbReference type="EMBL" id="QGKY02001250">
    <property type="protein sequence ID" value="KAF2560809.1"/>
    <property type="molecule type" value="Genomic_DNA"/>
</dbReference>
<organism evidence="1">
    <name type="scientific">Brassica cretica</name>
    <name type="common">Mustard</name>
    <dbReference type="NCBI Taxonomy" id="69181"/>
    <lineage>
        <taxon>Eukaryota</taxon>
        <taxon>Viridiplantae</taxon>
        <taxon>Streptophyta</taxon>
        <taxon>Embryophyta</taxon>
        <taxon>Tracheophyta</taxon>
        <taxon>Spermatophyta</taxon>
        <taxon>Magnoliopsida</taxon>
        <taxon>eudicotyledons</taxon>
        <taxon>Gunneridae</taxon>
        <taxon>Pentapetalae</taxon>
        <taxon>rosids</taxon>
        <taxon>malvids</taxon>
        <taxon>Brassicales</taxon>
        <taxon>Brassicaceae</taxon>
        <taxon>Brassiceae</taxon>
        <taxon>Brassica</taxon>
    </lineage>
</organism>
<reference evidence="1" key="1">
    <citation type="submission" date="2019-12" db="EMBL/GenBank/DDBJ databases">
        <title>Genome sequencing and annotation of Brassica cretica.</title>
        <authorList>
            <person name="Studholme D.J."/>
            <person name="Sarris P.F."/>
        </authorList>
    </citation>
    <scope>NUCLEOTIDE SEQUENCE</scope>
    <source>
        <strain evidence="1">PFS-102/07</strain>
        <tissue evidence="1">Leaf</tissue>
    </source>
</reference>